<organism evidence="1 2">
    <name type="scientific">Liparis tanakae</name>
    <name type="common">Tanaka's snailfish</name>
    <dbReference type="NCBI Taxonomy" id="230148"/>
    <lineage>
        <taxon>Eukaryota</taxon>
        <taxon>Metazoa</taxon>
        <taxon>Chordata</taxon>
        <taxon>Craniata</taxon>
        <taxon>Vertebrata</taxon>
        <taxon>Euteleostomi</taxon>
        <taxon>Actinopterygii</taxon>
        <taxon>Neopterygii</taxon>
        <taxon>Teleostei</taxon>
        <taxon>Neoteleostei</taxon>
        <taxon>Acanthomorphata</taxon>
        <taxon>Eupercaria</taxon>
        <taxon>Perciformes</taxon>
        <taxon>Cottioidei</taxon>
        <taxon>Cottales</taxon>
        <taxon>Liparidae</taxon>
        <taxon>Liparis</taxon>
    </lineage>
</organism>
<gene>
    <name evidence="1" type="ORF">EYF80_062820</name>
</gene>
<dbReference type="AlphaFoldDB" id="A0A4Z2EDS1"/>
<name>A0A4Z2EDS1_9TELE</name>
<reference evidence="1 2" key="1">
    <citation type="submission" date="2019-03" db="EMBL/GenBank/DDBJ databases">
        <title>First draft genome of Liparis tanakae, snailfish: a comprehensive survey of snailfish specific genes.</title>
        <authorList>
            <person name="Kim W."/>
            <person name="Song I."/>
            <person name="Jeong J.-H."/>
            <person name="Kim D."/>
            <person name="Kim S."/>
            <person name="Ryu S."/>
            <person name="Song J.Y."/>
            <person name="Lee S.K."/>
        </authorList>
    </citation>
    <scope>NUCLEOTIDE SEQUENCE [LARGE SCALE GENOMIC DNA]</scope>
    <source>
        <tissue evidence="1">Muscle</tissue>
    </source>
</reference>
<proteinExistence type="predicted"/>
<accession>A0A4Z2EDS1</accession>
<evidence type="ECO:0000313" key="1">
    <source>
        <dbReference type="EMBL" id="TNN27037.1"/>
    </source>
</evidence>
<comment type="caution">
    <text evidence="1">The sequence shown here is derived from an EMBL/GenBank/DDBJ whole genome shotgun (WGS) entry which is preliminary data.</text>
</comment>
<evidence type="ECO:0000313" key="2">
    <source>
        <dbReference type="Proteomes" id="UP000314294"/>
    </source>
</evidence>
<keyword evidence="2" id="KW-1185">Reference proteome</keyword>
<protein>
    <submittedName>
        <fullName evidence="1">Uncharacterized protein</fullName>
    </submittedName>
</protein>
<dbReference type="Proteomes" id="UP000314294">
    <property type="component" value="Unassembled WGS sequence"/>
</dbReference>
<sequence length="66" mass="6839">MVVVVLTVFGPAAISVAILVFGREVARLGGAMQAHRGGPEPSTHMRTSSAAYVCEPMASHAADLDM</sequence>
<dbReference type="EMBL" id="SRLO01009008">
    <property type="protein sequence ID" value="TNN27037.1"/>
    <property type="molecule type" value="Genomic_DNA"/>
</dbReference>